<name>A0A2I1RDT7_9ACTN</name>
<dbReference type="PANTHER" id="PTHR21015">
    <property type="entry name" value="UDP-N-ACETYLGLUCOSAMINE--N-ACETYLMURAMYL-(PENTAPEPTIDE) PYROPHOSPHORYL-UNDECAPRENOL N-ACETYLGLUCOSAMINE TRANSFERASE 1"/>
    <property type="match status" value="1"/>
</dbReference>
<sequence length="402" mass="41423">MPVRVAIVAGSDAGHAFPAFALAERFRAAGDDPIVFTSLGWSDAARRRGIEIAELPGLRAEDSDDDTDAGAKLSARAARMARQLVGPMQSAGTELVVSDVITVGGGWAAQLCGLPWIELSPHPLYRPSRGLPPIGSGLEPGRGIGGRLRDTLMRAATASSIRQGVRQREVARCSIGLGAADAEPSVRLIATLPGLEVPRPDWPAAAHLVGPLVWEPTDELFAVPAGDDPLVVVAPSTAETGAADMLGAALHALSPASLGRTVRVVVSGLRYPADADLARFDGRLITVGAGRQDEVLSHADLLICGSGHGILAKAMMASVPVVAVPGGGDQWELATRIRRAGAGRVVRPVTPVAVAEAVRAVLDDPAHVRAAGAIGESVADVVDPVAVAHRVLASSPRLDPCV</sequence>
<dbReference type="SUPFAM" id="SSF53756">
    <property type="entry name" value="UDP-Glycosyltransferase/glycogen phosphorylase"/>
    <property type="match status" value="1"/>
</dbReference>
<dbReference type="Gene3D" id="3.40.50.2000">
    <property type="entry name" value="Glycogen Phosphorylase B"/>
    <property type="match status" value="2"/>
</dbReference>
<dbReference type="RefSeq" id="WP_101818733.1">
    <property type="nucleotide sequence ID" value="NZ_PKJC01000001.1"/>
</dbReference>
<organism evidence="2 3">
    <name type="scientific">Gordonia terrae</name>
    <dbReference type="NCBI Taxonomy" id="2055"/>
    <lineage>
        <taxon>Bacteria</taxon>
        <taxon>Bacillati</taxon>
        <taxon>Actinomycetota</taxon>
        <taxon>Actinomycetes</taxon>
        <taxon>Mycobacteriales</taxon>
        <taxon>Gordoniaceae</taxon>
        <taxon>Gordonia</taxon>
    </lineage>
</organism>
<reference evidence="2 3" key="1">
    <citation type="submission" date="2017-12" db="EMBL/GenBank/DDBJ databases">
        <title>Phylogenetic diversity of female urinary microbiome.</title>
        <authorList>
            <person name="Thomas-White K."/>
            <person name="Wolfe A.J."/>
        </authorList>
    </citation>
    <scope>NUCLEOTIDE SEQUENCE [LARGE SCALE GENOMIC DNA]</scope>
    <source>
        <strain evidence="2 3">UMB0777</strain>
    </source>
</reference>
<keyword evidence="1 2" id="KW-0808">Transferase</keyword>
<comment type="caution">
    <text evidence="2">The sequence shown here is derived from an EMBL/GenBank/DDBJ whole genome shotgun (WGS) entry which is preliminary data.</text>
</comment>
<dbReference type="GO" id="GO:0016757">
    <property type="term" value="F:glycosyltransferase activity"/>
    <property type="evidence" value="ECO:0007669"/>
    <property type="project" value="TreeGrafter"/>
</dbReference>
<evidence type="ECO:0000313" key="3">
    <source>
        <dbReference type="Proteomes" id="UP000234662"/>
    </source>
</evidence>
<dbReference type="EMBL" id="PKJC01000001">
    <property type="protein sequence ID" value="PKZ67303.1"/>
    <property type="molecule type" value="Genomic_DNA"/>
</dbReference>
<dbReference type="STRING" id="2055.BCM27_11355"/>
<gene>
    <name evidence="2" type="ORF">CYJ73_01045</name>
</gene>
<evidence type="ECO:0000313" key="2">
    <source>
        <dbReference type="EMBL" id="PKZ67303.1"/>
    </source>
</evidence>
<proteinExistence type="predicted"/>
<dbReference type="PANTHER" id="PTHR21015:SF22">
    <property type="entry name" value="GLYCOSYLTRANSFERASE"/>
    <property type="match status" value="1"/>
</dbReference>
<evidence type="ECO:0000256" key="1">
    <source>
        <dbReference type="ARBA" id="ARBA00022679"/>
    </source>
</evidence>
<protein>
    <submittedName>
        <fullName evidence="2">Glycosyl transferase</fullName>
    </submittedName>
</protein>
<accession>A0A2I1RDT7</accession>
<dbReference type="Proteomes" id="UP000234662">
    <property type="component" value="Unassembled WGS sequence"/>
</dbReference>
<dbReference type="AlphaFoldDB" id="A0A2I1RDT7"/>